<dbReference type="Proteomes" id="UP000663722">
    <property type="component" value="Chromosome"/>
</dbReference>
<dbReference type="KEGG" id="dmm:dnm_086430"/>
<dbReference type="AlphaFoldDB" id="A0A975BWR2"/>
<evidence type="ECO:0000313" key="2">
    <source>
        <dbReference type="Proteomes" id="UP000663722"/>
    </source>
</evidence>
<protein>
    <submittedName>
        <fullName evidence="1">Uncharacterized protein</fullName>
    </submittedName>
</protein>
<organism evidence="1 2">
    <name type="scientific">Desulfonema magnum</name>
    <dbReference type="NCBI Taxonomy" id="45655"/>
    <lineage>
        <taxon>Bacteria</taxon>
        <taxon>Pseudomonadati</taxon>
        <taxon>Thermodesulfobacteriota</taxon>
        <taxon>Desulfobacteria</taxon>
        <taxon>Desulfobacterales</taxon>
        <taxon>Desulfococcaceae</taxon>
        <taxon>Desulfonema</taxon>
    </lineage>
</organism>
<evidence type="ECO:0000313" key="1">
    <source>
        <dbReference type="EMBL" id="QTA92560.1"/>
    </source>
</evidence>
<gene>
    <name evidence="1" type="ORF">dnm_086430</name>
</gene>
<sequence length="50" mass="6031">MIIILFCFFQTSFISILFPQLVFFQIKKATKDSLVFQKRKPSWLIVRPYC</sequence>
<dbReference type="EMBL" id="CP061800">
    <property type="protein sequence ID" value="QTA92560.1"/>
    <property type="molecule type" value="Genomic_DNA"/>
</dbReference>
<name>A0A975BWR2_9BACT</name>
<reference evidence="1" key="1">
    <citation type="journal article" date="2021" name="Microb. Physiol.">
        <title>Proteogenomic Insights into the Physiology of Marine, Sulfate-Reducing, Filamentous Desulfonema limicola and Desulfonema magnum.</title>
        <authorList>
            <person name="Schnaars V."/>
            <person name="Wohlbrand L."/>
            <person name="Scheve S."/>
            <person name="Hinrichs C."/>
            <person name="Reinhardt R."/>
            <person name="Rabus R."/>
        </authorList>
    </citation>
    <scope>NUCLEOTIDE SEQUENCE</scope>
    <source>
        <strain evidence="1">4be13</strain>
    </source>
</reference>
<proteinExistence type="predicted"/>
<keyword evidence="2" id="KW-1185">Reference proteome</keyword>
<accession>A0A975BWR2</accession>